<dbReference type="EMBL" id="SMMG02000005">
    <property type="protein sequence ID" value="KAA3472446.1"/>
    <property type="molecule type" value="Genomic_DNA"/>
</dbReference>
<comment type="caution">
    <text evidence="1">The sequence shown here is derived from an EMBL/GenBank/DDBJ whole genome shotgun (WGS) entry which is preliminary data.</text>
</comment>
<evidence type="ECO:0000313" key="2">
    <source>
        <dbReference type="Proteomes" id="UP000325315"/>
    </source>
</evidence>
<gene>
    <name evidence="1" type="ORF">EPI10_022926</name>
</gene>
<accession>A0A5B6VT77</accession>
<protein>
    <recommendedName>
        <fullName evidence="3">F5/8 type C domain-containing protein</fullName>
    </recommendedName>
</protein>
<reference evidence="2" key="1">
    <citation type="journal article" date="2019" name="Plant Biotechnol. J.">
        <title>Genome sequencing of the Australian wild diploid species Gossypium australe highlights disease resistance and delayed gland morphogenesis.</title>
        <authorList>
            <person name="Cai Y."/>
            <person name="Cai X."/>
            <person name="Wang Q."/>
            <person name="Wang P."/>
            <person name="Zhang Y."/>
            <person name="Cai C."/>
            <person name="Xu Y."/>
            <person name="Wang K."/>
            <person name="Zhou Z."/>
            <person name="Wang C."/>
            <person name="Geng S."/>
            <person name="Li B."/>
            <person name="Dong Q."/>
            <person name="Hou Y."/>
            <person name="Wang H."/>
            <person name="Ai P."/>
            <person name="Liu Z."/>
            <person name="Yi F."/>
            <person name="Sun M."/>
            <person name="An G."/>
            <person name="Cheng J."/>
            <person name="Zhang Y."/>
            <person name="Shi Q."/>
            <person name="Xie Y."/>
            <person name="Shi X."/>
            <person name="Chang Y."/>
            <person name="Huang F."/>
            <person name="Chen Y."/>
            <person name="Hong S."/>
            <person name="Mi L."/>
            <person name="Sun Q."/>
            <person name="Zhang L."/>
            <person name="Zhou B."/>
            <person name="Peng R."/>
            <person name="Zhang X."/>
            <person name="Liu F."/>
        </authorList>
    </citation>
    <scope>NUCLEOTIDE SEQUENCE [LARGE SCALE GENOMIC DNA]</scope>
    <source>
        <strain evidence="2">cv. PA1801</strain>
    </source>
</reference>
<evidence type="ECO:0008006" key="3">
    <source>
        <dbReference type="Google" id="ProtNLM"/>
    </source>
</evidence>
<name>A0A5B6VT77_9ROSI</name>
<organism evidence="1 2">
    <name type="scientific">Gossypium australe</name>
    <dbReference type="NCBI Taxonomy" id="47621"/>
    <lineage>
        <taxon>Eukaryota</taxon>
        <taxon>Viridiplantae</taxon>
        <taxon>Streptophyta</taxon>
        <taxon>Embryophyta</taxon>
        <taxon>Tracheophyta</taxon>
        <taxon>Spermatophyta</taxon>
        <taxon>Magnoliopsida</taxon>
        <taxon>eudicotyledons</taxon>
        <taxon>Gunneridae</taxon>
        <taxon>Pentapetalae</taxon>
        <taxon>rosids</taxon>
        <taxon>malvids</taxon>
        <taxon>Malvales</taxon>
        <taxon>Malvaceae</taxon>
        <taxon>Malvoideae</taxon>
        <taxon>Gossypium</taxon>
    </lineage>
</organism>
<sequence length="115" mass="12516">MGQALGSAHSIDSHNSFTSRVIASGEDGSTWGSLKGILFNFGQDITLSLSRDSQIITASTLQMLINSDGHMTKPQAVLNLAAHSLERTTFSYQSNTDTQFLNVTWKHNLMGIDTK</sequence>
<keyword evidence="2" id="KW-1185">Reference proteome</keyword>
<dbReference type="Proteomes" id="UP000325315">
    <property type="component" value="Unassembled WGS sequence"/>
</dbReference>
<evidence type="ECO:0000313" key="1">
    <source>
        <dbReference type="EMBL" id="KAA3472446.1"/>
    </source>
</evidence>
<dbReference type="AlphaFoldDB" id="A0A5B6VT77"/>
<proteinExistence type="predicted"/>